<sequence>MSAATAPKRHRRRKLKSNLSFSSAISGPGNFPSNMKPSLSELFPLHMLKQKLNEGERPCEVARNAKEAATSKLYVKGELLAIPRTTSSSDSSKPFERKQYESRASTNASGRQYGVARDDESRSARTSSPSSSYYGAPTVDGNDRKQQKRQMKNGWTQVHSLPRRESRALQAARETCDAEAQAHGWDPARFTELQSKPIKCNAETAELKERLRTLQESHVLEAEQLHVKIEKLRKETPQTTTVECGGGNEQPPRNERAEAHWHEWGARPSNPAASTATTASEVSIPSSQAPDMSAATAPKRHRRRKLKSNLSFSSAISGPGNFPSNMKPSPTELFALHTLKQKPIDGERRCDVARNARVAATSKPYVKGELLAIPRTTSSLESSKPFERKQYESRASTNASGRQYGVARDDESRSARASSPSSSYYGAPTVDGNDRKQEKRQMKNGWTQVHSLPRRESRALQAARETCDAEAQAHGWDPARFTELQSKPIKCNAETAELKERLRTLQESHVLEAEQLRVKIEKLRKETPQATTVECGGGNEQPPRHERAEAHWHEWGARPSNPAASTATTASEVSTPSSQAPVSSERKKSSCGEGQSSRIAPQQPDYTDHEIRACVDQLRRS</sequence>
<evidence type="ECO:0000313" key="2">
    <source>
        <dbReference type="Proteomes" id="UP000821865"/>
    </source>
</evidence>
<dbReference type="Proteomes" id="UP000821865">
    <property type="component" value="Chromosome 10"/>
</dbReference>
<organism evidence="1 2">
    <name type="scientific">Dermacentor silvarum</name>
    <name type="common">Tick</name>
    <dbReference type="NCBI Taxonomy" id="543639"/>
    <lineage>
        <taxon>Eukaryota</taxon>
        <taxon>Metazoa</taxon>
        <taxon>Ecdysozoa</taxon>
        <taxon>Arthropoda</taxon>
        <taxon>Chelicerata</taxon>
        <taxon>Arachnida</taxon>
        <taxon>Acari</taxon>
        <taxon>Parasitiformes</taxon>
        <taxon>Ixodida</taxon>
        <taxon>Ixodoidea</taxon>
        <taxon>Ixodidae</taxon>
        <taxon>Rhipicephalinae</taxon>
        <taxon>Dermacentor</taxon>
    </lineage>
</organism>
<dbReference type="EMBL" id="CM023479">
    <property type="protein sequence ID" value="KAH7973546.1"/>
    <property type="molecule type" value="Genomic_DNA"/>
</dbReference>
<protein>
    <submittedName>
        <fullName evidence="1">Uncharacterized protein</fullName>
    </submittedName>
</protein>
<gene>
    <name evidence="1" type="ORF">HPB49_002281</name>
</gene>
<accession>A0ACB8DMF5</accession>
<keyword evidence="2" id="KW-1185">Reference proteome</keyword>
<proteinExistence type="predicted"/>
<evidence type="ECO:0000313" key="1">
    <source>
        <dbReference type="EMBL" id="KAH7973546.1"/>
    </source>
</evidence>
<comment type="caution">
    <text evidence="1">The sequence shown here is derived from an EMBL/GenBank/DDBJ whole genome shotgun (WGS) entry which is preliminary data.</text>
</comment>
<reference evidence="1" key="1">
    <citation type="submission" date="2020-05" db="EMBL/GenBank/DDBJ databases">
        <title>Large-scale comparative analyses of tick genomes elucidate their genetic diversity and vector capacities.</title>
        <authorList>
            <person name="Jia N."/>
            <person name="Wang J."/>
            <person name="Shi W."/>
            <person name="Du L."/>
            <person name="Sun Y."/>
            <person name="Zhan W."/>
            <person name="Jiang J."/>
            <person name="Wang Q."/>
            <person name="Zhang B."/>
            <person name="Ji P."/>
            <person name="Sakyi L.B."/>
            <person name="Cui X."/>
            <person name="Yuan T."/>
            <person name="Jiang B."/>
            <person name="Yang W."/>
            <person name="Lam T.T.-Y."/>
            <person name="Chang Q."/>
            <person name="Ding S."/>
            <person name="Wang X."/>
            <person name="Zhu J."/>
            <person name="Ruan X."/>
            <person name="Zhao L."/>
            <person name="Wei J."/>
            <person name="Que T."/>
            <person name="Du C."/>
            <person name="Cheng J."/>
            <person name="Dai P."/>
            <person name="Han X."/>
            <person name="Huang E."/>
            <person name="Gao Y."/>
            <person name="Liu J."/>
            <person name="Shao H."/>
            <person name="Ye R."/>
            <person name="Li L."/>
            <person name="Wei W."/>
            <person name="Wang X."/>
            <person name="Wang C."/>
            <person name="Yang T."/>
            <person name="Huo Q."/>
            <person name="Li W."/>
            <person name="Guo W."/>
            <person name="Chen H."/>
            <person name="Zhou L."/>
            <person name="Ni X."/>
            <person name="Tian J."/>
            <person name="Zhou Y."/>
            <person name="Sheng Y."/>
            <person name="Liu T."/>
            <person name="Pan Y."/>
            <person name="Xia L."/>
            <person name="Li J."/>
            <person name="Zhao F."/>
            <person name="Cao W."/>
        </authorList>
    </citation>
    <scope>NUCLEOTIDE SEQUENCE</scope>
    <source>
        <strain evidence="1">Dsil-2018</strain>
    </source>
</reference>
<name>A0ACB8DMF5_DERSI</name>